<evidence type="ECO:0000313" key="1">
    <source>
        <dbReference type="EMBL" id="CAE7517076.1"/>
    </source>
</evidence>
<dbReference type="EMBL" id="CAJNJA010023824">
    <property type="protein sequence ID" value="CAE7517076.1"/>
    <property type="molecule type" value="Genomic_DNA"/>
</dbReference>
<protein>
    <recommendedName>
        <fullName evidence="3">Sel1 repeat family protein</fullName>
    </recommendedName>
</protein>
<name>A0A812T6S9_9DINO</name>
<organism evidence="1 2">
    <name type="scientific">Symbiodinium necroappetens</name>
    <dbReference type="NCBI Taxonomy" id="1628268"/>
    <lineage>
        <taxon>Eukaryota</taxon>
        <taxon>Sar</taxon>
        <taxon>Alveolata</taxon>
        <taxon>Dinophyceae</taxon>
        <taxon>Suessiales</taxon>
        <taxon>Symbiodiniaceae</taxon>
        <taxon>Symbiodinium</taxon>
    </lineage>
</organism>
<dbReference type="InterPro" id="IPR011990">
    <property type="entry name" value="TPR-like_helical_dom_sf"/>
</dbReference>
<dbReference type="AlphaFoldDB" id="A0A812T6S9"/>
<keyword evidence="2" id="KW-1185">Reference proteome</keyword>
<feature type="non-terminal residue" evidence="1">
    <location>
        <position position="135"/>
    </location>
</feature>
<evidence type="ECO:0008006" key="3">
    <source>
        <dbReference type="Google" id="ProtNLM"/>
    </source>
</evidence>
<proteinExistence type="predicted"/>
<sequence>AKEIVKNALEQWRQAQPELRQSVAEKYDLERLPRGQNLDKSLQAFYVADLLRSGYGAWPNHKERLAALKYFRRSIFAAQGAGKDRRLARPGAFELGNCYYFGECGGRSLNQAIRWYRRSLAYLPNDGYAMTMLMI</sequence>
<dbReference type="Gene3D" id="1.25.40.10">
    <property type="entry name" value="Tetratricopeptide repeat domain"/>
    <property type="match status" value="1"/>
</dbReference>
<accession>A0A812T6S9</accession>
<evidence type="ECO:0000313" key="2">
    <source>
        <dbReference type="Proteomes" id="UP000601435"/>
    </source>
</evidence>
<dbReference type="SUPFAM" id="SSF81901">
    <property type="entry name" value="HCP-like"/>
    <property type="match status" value="1"/>
</dbReference>
<gene>
    <name evidence="1" type="ORF">SNEC2469_LOCUS14785</name>
</gene>
<feature type="non-terminal residue" evidence="1">
    <location>
        <position position="1"/>
    </location>
</feature>
<dbReference type="Proteomes" id="UP000601435">
    <property type="component" value="Unassembled WGS sequence"/>
</dbReference>
<reference evidence="1" key="1">
    <citation type="submission" date="2021-02" db="EMBL/GenBank/DDBJ databases">
        <authorList>
            <person name="Dougan E. K."/>
            <person name="Rhodes N."/>
            <person name="Thang M."/>
            <person name="Chan C."/>
        </authorList>
    </citation>
    <scope>NUCLEOTIDE SEQUENCE</scope>
</reference>
<dbReference type="OrthoDB" id="427834at2759"/>
<comment type="caution">
    <text evidence="1">The sequence shown here is derived from an EMBL/GenBank/DDBJ whole genome shotgun (WGS) entry which is preliminary data.</text>
</comment>